<dbReference type="InterPro" id="IPR000760">
    <property type="entry name" value="Inositol_monophosphatase-like"/>
</dbReference>
<evidence type="ECO:0000256" key="6">
    <source>
        <dbReference type="ARBA" id="ARBA00022842"/>
    </source>
</evidence>
<dbReference type="EC" id="3.1.3.25" evidence="7"/>
<name>A0ABM1JFV7_POLDO</name>
<evidence type="ECO:0000256" key="1">
    <source>
        <dbReference type="ARBA" id="ARBA00001946"/>
    </source>
</evidence>
<organism evidence="8 9">
    <name type="scientific">Polistes dominula</name>
    <name type="common">European paper wasp</name>
    <name type="synonym">Vespa dominula</name>
    <dbReference type="NCBI Taxonomy" id="743375"/>
    <lineage>
        <taxon>Eukaryota</taxon>
        <taxon>Metazoa</taxon>
        <taxon>Ecdysozoa</taxon>
        <taxon>Arthropoda</taxon>
        <taxon>Hexapoda</taxon>
        <taxon>Insecta</taxon>
        <taxon>Pterygota</taxon>
        <taxon>Neoptera</taxon>
        <taxon>Endopterygota</taxon>
        <taxon>Hymenoptera</taxon>
        <taxon>Apocrita</taxon>
        <taxon>Aculeata</taxon>
        <taxon>Vespoidea</taxon>
        <taxon>Vespidae</taxon>
        <taxon>Polistinae</taxon>
        <taxon>Polistini</taxon>
        <taxon>Polistes</taxon>
    </lineage>
</organism>
<dbReference type="Gene3D" id="3.30.540.10">
    <property type="entry name" value="Fructose-1,6-Bisphosphatase, subunit A, domain 1"/>
    <property type="match status" value="1"/>
</dbReference>
<dbReference type="PANTHER" id="PTHR20854:SF25">
    <property type="entry name" value="INOSITOL-1-MONOPHOSPHATASE"/>
    <property type="match status" value="1"/>
</dbReference>
<evidence type="ECO:0000256" key="3">
    <source>
        <dbReference type="ARBA" id="ARBA00009759"/>
    </source>
</evidence>
<dbReference type="GeneID" id="107074430"/>
<reference evidence="9" key="1">
    <citation type="submission" date="2025-08" db="UniProtKB">
        <authorList>
            <consortium name="RefSeq"/>
        </authorList>
    </citation>
    <scope>IDENTIFICATION</scope>
    <source>
        <tissue evidence="9">Whole body</tissue>
    </source>
</reference>
<evidence type="ECO:0000256" key="5">
    <source>
        <dbReference type="ARBA" id="ARBA00022801"/>
    </source>
</evidence>
<dbReference type="Proteomes" id="UP000694924">
    <property type="component" value="Unplaced"/>
</dbReference>
<gene>
    <name evidence="9" type="primary">LOC107074430</name>
</gene>
<comment type="cofactor">
    <cofactor evidence="1 7">
        <name>Mg(2+)</name>
        <dbReference type="ChEBI" id="CHEBI:18420"/>
    </cofactor>
</comment>
<keyword evidence="8" id="KW-1185">Reference proteome</keyword>
<dbReference type="InterPro" id="IPR033942">
    <property type="entry name" value="IMPase"/>
</dbReference>
<evidence type="ECO:0000256" key="4">
    <source>
        <dbReference type="ARBA" id="ARBA00022723"/>
    </source>
</evidence>
<evidence type="ECO:0000313" key="9">
    <source>
        <dbReference type="RefSeq" id="XP_015191345.1"/>
    </source>
</evidence>
<keyword evidence="5 7" id="KW-0378">Hydrolase</keyword>
<dbReference type="InterPro" id="IPR020550">
    <property type="entry name" value="Inositol_monophosphatase_CS"/>
</dbReference>
<dbReference type="PROSITE" id="PS00630">
    <property type="entry name" value="IMP_2"/>
    <property type="match status" value="1"/>
</dbReference>
<comment type="catalytic activity">
    <reaction evidence="7">
        <text>a myo-inositol phosphate + H2O = myo-inositol + phosphate</text>
        <dbReference type="Rhea" id="RHEA:24056"/>
        <dbReference type="ChEBI" id="CHEBI:15377"/>
        <dbReference type="ChEBI" id="CHEBI:17268"/>
        <dbReference type="ChEBI" id="CHEBI:43474"/>
        <dbReference type="ChEBI" id="CHEBI:84139"/>
        <dbReference type="EC" id="3.1.3.25"/>
    </reaction>
</comment>
<dbReference type="PRINTS" id="PR00378">
    <property type="entry name" value="LIIMPHPHTASE"/>
</dbReference>
<evidence type="ECO:0000313" key="8">
    <source>
        <dbReference type="Proteomes" id="UP000694924"/>
    </source>
</evidence>
<dbReference type="PANTHER" id="PTHR20854">
    <property type="entry name" value="INOSITOL MONOPHOSPHATASE"/>
    <property type="match status" value="1"/>
</dbReference>
<dbReference type="PRINTS" id="PR00377">
    <property type="entry name" value="IMPHPHTASES"/>
</dbReference>
<evidence type="ECO:0000256" key="2">
    <source>
        <dbReference type="ARBA" id="ARBA00005152"/>
    </source>
</evidence>
<dbReference type="CDD" id="cd01639">
    <property type="entry name" value="IMPase"/>
    <property type="match status" value="1"/>
</dbReference>
<dbReference type="RefSeq" id="XP_015191345.1">
    <property type="nucleotide sequence ID" value="XM_015335859.1"/>
</dbReference>
<sequence length="332" mass="37188">MWKSINRRHLQNQISLLFSHNKIRKSQQTSLTFNRTVTLSKISLTTIMANDQDDIARYFEIAKNLTLEAGKFITSVEKSEKIVKSKTVETDLVTNFDYKIEEFLFETLKKEFPDHKFIGEEKTGQSELSELTDAPTWIIDPIDGTVNFVHSFPQFCISVGLSICKEIVLGIIYNPINCELYTAKKGQGAYLNGEPIRVSDVTELKKTMLAYELGSIKMCEHKDIVIGRLLALFDACQAVRNIGSAALSLAYVAKGVIDCFQMDGLRPWDVAAGMLIVTEAGGTLLDSKGGPFNLMKPNTVAACKSQLACEVTKLIIDTDLKTRRKRLQHTKH</sequence>
<dbReference type="Gene3D" id="3.40.190.80">
    <property type="match status" value="1"/>
</dbReference>
<comment type="similarity">
    <text evidence="3 7">Belongs to the inositol monophosphatase superfamily.</text>
</comment>
<evidence type="ECO:0000256" key="7">
    <source>
        <dbReference type="RuleBase" id="RU364068"/>
    </source>
</evidence>
<keyword evidence="4 7" id="KW-0479">Metal-binding</keyword>
<keyword evidence="6 7" id="KW-0460">Magnesium</keyword>
<dbReference type="PROSITE" id="PS00629">
    <property type="entry name" value="IMP_1"/>
    <property type="match status" value="1"/>
</dbReference>
<dbReference type="Pfam" id="PF00459">
    <property type="entry name" value="Inositol_P"/>
    <property type="match status" value="1"/>
</dbReference>
<comment type="pathway">
    <text evidence="2 7">Polyol metabolism; myo-inositol biosynthesis; myo-inositol from D-glucose 6-phosphate: step 2/2.</text>
</comment>
<protein>
    <recommendedName>
        <fullName evidence="7">Inositol-1-monophosphatase</fullName>
        <ecNumber evidence="7">3.1.3.25</ecNumber>
    </recommendedName>
</protein>
<dbReference type="SUPFAM" id="SSF56655">
    <property type="entry name" value="Carbohydrate phosphatase"/>
    <property type="match status" value="1"/>
</dbReference>
<dbReference type="InterPro" id="IPR020552">
    <property type="entry name" value="Inositol_monoPase_Li-sen"/>
</dbReference>
<proteinExistence type="inferred from homology"/>
<dbReference type="InterPro" id="IPR020583">
    <property type="entry name" value="Inositol_monoP_metal-BS"/>
</dbReference>
<accession>A0ABM1JFV7</accession>